<dbReference type="InterPro" id="IPR027417">
    <property type="entry name" value="P-loop_NTPase"/>
</dbReference>
<feature type="short sequence motif" description="DEAH box" evidence="6">
    <location>
        <begin position="458"/>
        <end position="461"/>
    </location>
</feature>
<dbReference type="GO" id="GO:0003887">
    <property type="term" value="F:DNA-directed DNA polymerase activity"/>
    <property type="evidence" value="ECO:0007669"/>
    <property type="project" value="InterPro"/>
</dbReference>
<dbReference type="InterPro" id="IPR036397">
    <property type="entry name" value="RNaseH_sf"/>
</dbReference>
<dbReference type="InterPro" id="IPR014013">
    <property type="entry name" value="Helic_SF1/SF2_ATP-bd_DinG/Rad3"/>
</dbReference>
<keyword evidence="4 6" id="KW-0269">Exonuclease</keyword>
<dbReference type="Pfam" id="PF13307">
    <property type="entry name" value="Helicase_C_2"/>
    <property type="match status" value="1"/>
</dbReference>
<protein>
    <recommendedName>
        <fullName evidence="6 7">3'-5' exonuclease DinG</fullName>
        <ecNumber evidence="6 7">3.1.-.-</ecNumber>
    </recommendedName>
</protein>
<dbReference type="InterPro" id="IPR006310">
    <property type="entry name" value="DinG"/>
</dbReference>
<evidence type="ECO:0000256" key="2">
    <source>
        <dbReference type="ARBA" id="ARBA00022741"/>
    </source>
</evidence>
<dbReference type="OrthoDB" id="9803913at2"/>
<accession>A0A0A3IA58</accession>
<comment type="caution">
    <text evidence="10">The sequence shown here is derived from an EMBL/GenBank/DDBJ whole genome shotgun (WGS) entry which is preliminary data.</text>
</comment>
<dbReference type="SUPFAM" id="SSF52540">
    <property type="entry name" value="P-loop containing nucleoside triphosphate hydrolases"/>
    <property type="match status" value="2"/>
</dbReference>
<sequence length="928" mass="106966">MMESQKYAIVDLETTGHNPANGDRMIQIAIVIMKDWCIEKTFTSFIHPGRPIPLFIQDLTNITDEDVREALPFEAHADKIYELLDGAVFVAHNADFDLPFLQAEFKRAGLSQWHGKTIDTVELAKIVFPTALGYKLGDLASELGITLEKAHRADDDAKATAMLLKACWQELLNLPLLTLQQMHKRSFRLKSNLAQLFFDALQLKRSKVDHYEHHIFYQKLAIKKPVRNMEPIGESFPYPATRAEKIERLQTKVPNFEERPEQFQMMDYVWESLNDKKELVIEASTGIGKTLAYLLPVYHYARKSRHKVGISTYTSHLMDQLIQEELPRLERITGDRVRVALLKGMRHYVDVARFSQLYMAREDSYDETLVILQVLVWLSKTETGDLDELNVSGGGQLFLEKIRKTENSRVIQREFDFYERAVAKAEQSDIILTNHAMMLADLVRQTPLFKEIGGWVIDEAHQFIQAAIAHDEKLFSFKSWKYIFGQIGLATDEAQFTRLQRAAVKSHRVPLQVMQRLEKNFMQMMTKFDQVMQHFMQLLTQKLKSTSKREMKMSFFLDELAIDRTQFEQFSSAVQRWIDLAEEVATQFESSVDDLAPEHIYLLDEWRFWIREYKLAIVQWDDVFLRSNDHYSTWVEVDKRSMPSSIQLMKKPIQVTSIIERLFHHYRNRVGIVWTSGTMTVPHNTNFITDQLGISRNVKLEVLQAPPAYFSGAKAFVVTDMPDIQSVSQSDYIEAVAHAVTQTVRTTEGRCFVLFTSQQMLRETVELIQESGLLEDYMLFAQGVTAGSRMRLLKAFQKFNQSVLFGTNSFWEGVDVPGDGLASVIVVRLPFSSPDEPTFRARAGYLQANGQNSFAELSLPEAILRFKQGFGRLIRSSQDKGVFIVLDRRIETKSYGAEFIRALPPISVQKLSLATMVLELEDWYNNER</sequence>
<dbReference type="GO" id="GO:0005524">
    <property type="term" value="F:ATP binding"/>
    <property type="evidence" value="ECO:0007669"/>
    <property type="project" value="UniProtKB-UniRule"/>
</dbReference>
<evidence type="ECO:0000259" key="9">
    <source>
        <dbReference type="PROSITE" id="PS51194"/>
    </source>
</evidence>
<dbReference type="Pfam" id="PF00270">
    <property type="entry name" value="DEAD"/>
    <property type="match status" value="1"/>
</dbReference>
<comment type="function">
    <text evidence="6 7">3'-5' exonuclease.</text>
</comment>
<dbReference type="GO" id="GO:0003677">
    <property type="term" value="F:DNA binding"/>
    <property type="evidence" value="ECO:0007669"/>
    <property type="project" value="InterPro"/>
</dbReference>
<reference evidence="10 11" key="1">
    <citation type="submission" date="2014-02" db="EMBL/GenBank/DDBJ databases">
        <title>Draft genome sequence of Lysinibacillus odysseyi NBRC 100172.</title>
        <authorList>
            <person name="Zhang F."/>
            <person name="Wang G."/>
            <person name="Zhang L."/>
        </authorList>
    </citation>
    <scope>NUCLEOTIDE SEQUENCE [LARGE SCALE GENOMIC DNA]</scope>
    <source>
        <strain evidence="10 11">NBRC 100172</strain>
    </source>
</reference>
<dbReference type="GO" id="GO:0008408">
    <property type="term" value="F:3'-5' exonuclease activity"/>
    <property type="evidence" value="ECO:0007669"/>
    <property type="project" value="UniProtKB-UniRule"/>
</dbReference>
<keyword evidence="2 6" id="KW-0547">Nucleotide-binding</keyword>
<dbReference type="EC" id="3.1.-.-" evidence="6 7"/>
<name>A0A0A3IA58_9BACI</name>
<dbReference type="SMART" id="SM00479">
    <property type="entry name" value="EXOIII"/>
    <property type="match status" value="1"/>
</dbReference>
<keyword evidence="11" id="KW-1185">Reference proteome</keyword>
<evidence type="ECO:0000256" key="6">
    <source>
        <dbReference type="HAMAP-Rule" id="MF_02206"/>
    </source>
</evidence>
<feature type="domain" description="Helicase C-terminal" evidence="9">
    <location>
        <begin position="739"/>
        <end position="924"/>
    </location>
</feature>
<dbReference type="HAMAP" id="MF_02206">
    <property type="entry name" value="DinG_exonucl"/>
    <property type="match status" value="1"/>
</dbReference>
<evidence type="ECO:0000313" key="10">
    <source>
        <dbReference type="EMBL" id="KGR81656.1"/>
    </source>
</evidence>
<dbReference type="Gene3D" id="3.40.50.300">
    <property type="entry name" value="P-loop containing nucleotide triphosphate hydrolases"/>
    <property type="match status" value="2"/>
</dbReference>
<dbReference type="InterPro" id="IPR001650">
    <property type="entry name" value="Helicase_C-like"/>
</dbReference>
<evidence type="ECO:0000259" key="8">
    <source>
        <dbReference type="PROSITE" id="PS51193"/>
    </source>
</evidence>
<dbReference type="CDD" id="cd06127">
    <property type="entry name" value="DEDDh"/>
    <property type="match status" value="1"/>
</dbReference>
<dbReference type="PROSITE" id="PS51193">
    <property type="entry name" value="HELICASE_ATP_BIND_2"/>
    <property type="match status" value="1"/>
</dbReference>
<dbReference type="InterPro" id="IPR012337">
    <property type="entry name" value="RNaseH-like_sf"/>
</dbReference>
<evidence type="ECO:0000256" key="3">
    <source>
        <dbReference type="ARBA" id="ARBA00022801"/>
    </source>
</evidence>
<dbReference type="InterPro" id="IPR045028">
    <property type="entry name" value="DinG/Rad3-like"/>
</dbReference>
<dbReference type="InterPro" id="IPR011545">
    <property type="entry name" value="DEAD/DEAH_box_helicase_dom"/>
</dbReference>
<dbReference type="Gene3D" id="3.30.420.10">
    <property type="entry name" value="Ribonuclease H-like superfamily/Ribonuclease H"/>
    <property type="match status" value="1"/>
</dbReference>
<dbReference type="NCBIfam" id="TIGR00573">
    <property type="entry name" value="dnaq"/>
    <property type="match status" value="1"/>
</dbReference>
<dbReference type="FunFam" id="3.30.420.10:FF:000045">
    <property type="entry name" value="3'-5' exonuclease DinG"/>
    <property type="match status" value="1"/>
</dbReference>
<evidence type="ECO:0000256" key="7">
    <source>
        <dbReference type="RuleBase" id="RU364106"/>
    </source>
</evidence>
<dbReference type="GO" id="GO:0006260">
    <property type="term" value="P:DNA replication"/>
    <property type="evidence" value="ECO:0007669"/>
    <property type="project" value="InterPro"/>
</dbReference>
<proteinExistence type="inferred from homology"/>
<dbReference type="GO" id="GO:0003678">
    <property type="term" value="F:DNA helicase activity"/>
    <property type="evidence" value="ECO:0007669"/>
    <property type="project" value="TreeGrafter"/>
</dbReference>
<feature type="domain" description="Helicase ATP-binding" evidence="8">
    <location>
        <begin position="248"/>
        <end position="543"/>
    </location>
</feature>
<keyword evidence="5 6" id="KW-0067">ATP-binding</keyword>
<dbReference type="Proteomes" id="UP000030437">
    <property type="component" value="Unassembled WGS sequence"/>
</dbReference>
<dbReference type="PANTHER" id="PTHR11472:SF34">
    <property type="entry name" value="REGULATOR OF TELOMERE ELONGATION HELICASE 1"/>
    <property type="match status" value="1"/>
</dbReference>
<gene>
    <name evidence="6 7" type="primary">dinG</name>
    <name evidence="10" type="ORF">CD32_20115</name>
</gene>
<dbReference type="Pfam" id="PF00929">
    <property type="entry name" value="RNase_T"/>
    <property type="match status" value="1"/>
</dbReference>
<dbReference type="eggNOG" id="COG1199">
    <property type="taxonomic scope" value="Bacteria"/>
</dbReference>
<evidence type="ECO:0000313" key="11">
    <source>
        <dbReference type="Proteomes" id="UP000030437"/>
    </source>
</evidence>
<dbReference type="InterPro" id="IPR006555">
    <property type="entry name" value="ATP-dep_Helicase_C"/>
</dbReference>
<organism evidence="10 11">
    <name type="scientific">Lysinibacillus odysseyi 34hs-1 = NBRC 100172</name>
    <dbReference type="NCBI Taxonomy" id="1220589"/>
    <lineage>
        <taxon>Bacteria</taxon>
        <taxon>Bacillati</taxon>
        <taxon>Bacillota</taxon>
        <taxon>Bacilli</taxon>
        <taxon>Bacillales</taxon>
        <taxon>Bacillaceae</taxon>
        <taxon>Lysinibacillus</taxon>
    </lineage>
</organism>
<dbReference type="PROSITE" id="PS51194">
    <property type="entry name" value="HELICASE_CTER"/>
    <property type="match status" value="1"/>
</dbReference>
<dbReference type="STRING" id="1220589.CD32_20115"/>
<dbReference type="NCBIfam" id="TIGR01407">
    <property type="entry name" value="dinG_rel"/>
    <property type="match status" value="1"/>
</dbReference>
<dbReference type="EMBL" id="JPVP01000060">
    <property type="protein sequence ID" value="KGR81656.1"/>
    <property type="molecule type" value="Genomic_DNA"/>
</dbReference>
<dbReference type="RefSeq" id="WP_036159605.1">
    <property type="nucleotide sequence ID" value="NZ_AVCX01000001.1"/>
</dbReference>
<keyword evidence="3 6" id="KW-0378">Hydrolase</keyword>
<dbReference type="eggNOG" id="COG2176">
    <property type="taxonomic scope" value="Bacteria"/>
</dbReference>
<dbReference type="InterPro" id="IPR006054">
    <property type="entry name" value="DnaQ"/>
</dbReference>
<evidence type="ECO:0000256" key="1">
    <source>
        <dbReference type="ARBA" id="ARBA00022722"/>
    </source>
</evidence>
<dbReference type="SUPFAM" id="SSF53098">
    <property type="entry name" value="Ribonuclease H-like"/>
    <property type="match status" value="1"/>
</dbReference>
<dbReference type="NCBIfam" id="NF005981">
    <property type="entry name" value="PRK08074.1"/>
    <property type="match status" value="1"/>
</dbReference>
<evidence type="ECO:0000256" key="5">
    <source>
        <dbReference type="ARBA" id="ARBA00022840"/>
    </source>
</evidence>
<dbReference type="AlphaFoldDB" id="A0A0A3IA58"/>
<feature type="binding site" evidence="6">
    <location>
        <begin position="283"/>
        <end position="290"/>
    </location>
    <ligand>
        <name>ATP</name>
        <dbReference type="ChEBI" id="CHEBI:30616"/>
    </ligand>
</feature>
<dbReference type="InterPro" id="IPR013520">
    <property type="entry name" value="Ribonucl_H"/>
</dbReference>
<dbReference type="GO" id="GO:0016818">
    <property type="term" value="F:hydrolase activity, acting on acid anhydrides, in phosphorus-containing anhydrides"/>
    <property type="evidence" value="ECO:0007669"/>
    <property type="project" value="InterPro"/>
</dbReference>
<dbReference type="PANTHER" id="PTHR11472">
    <property type="entry name" value="DNA REPAIR DEAD HELICASE RAD3/XP-D SUBFAMILY MEMBER"/>
    <property type="match status" value="1"/>
</dbReference>
<dbReference type="SMART" id="SM00491">
    <property type="entry name" value="HELICc2"/>
    <property type="match status" value="1"/>
</dbReference>
<comment type="similarity">
    <text evidence="6 7">Belongs to the helicase family. DinG subfamily. Type 2 sub-subfamily.</text>
</comment>
<evidence type="ECO:0000256" key="4">
    <source>
        <dbReference type="ARBA" id="ARBA00022839"/>
    </source>
</evidence>
<keyword evidence="1 6" id="KW-0540">Nuclease</keyword>